<name>A0A143BIS1_9BACT</name>
<evidence type="ECO:0000256" key="4">
    <source>
        <dbReference type="ARBA" id="ARBA00022692"/>
    </source>
</evidence>
<keyword evidence="15" id="KW-1185">Reference proteome</keyword>
<dbReference type="Gene3D" id="2.40.170.20">
    <property type="entry name" value="TonB-dependent receptor, beta-barrel domain"/>
    <property type="match status" value="1"/>
</dbReference>
<keyword evidence="9" id="KW-0998">Cell outer membrane</keyword>
<gene>
    <name evidence="14" type="ORF">GEMMAAP_05755</name>
</gene>
<dbReference type="InterPro" id="IPR000531">
    <property type="entry name" value="Beta-barrel_TonB"/>
</dbReference>
<evidence type="ECO:0000256" key="3">
    <source>
        <dbReference type="ARBA" id="ARBA00022452"/>
    </source>
</evidence>
<dbReference type="eggNOG" id="COG4771">
    <property type="taxonomic scope" value="Bacteria"/>
</dbReference>
<reference evidence="14 15" key="1">
    <citation type="journal article" date="2014" name="Proc. Natl. Acad. Sci. U.S.A.">
        <title>Functional type 2 photosynthetic reaction centers found in the rare bacterial phylum Gemmatimonadetes.</title>
        <authorList>
            <person name="Zeng Y."/>
            <person name="Feng F."/>
            <person name="Medova H."/>
            <person name="Dean J."/>
            <person name="Koblizek M."/>
        </authorList>
    </citation>
    <scope>NUCLEOTIDE SEQUENCE [LARGE SCALE GENOMIC DNA]</scope>
    <source>
        <strain evidence="14 15">AP64</strain>
    </source>
</reference>
<evidence type="ECO:0000259" key="13">
    <source>
        <dbReference type="Pfam" id="PF07715"/>
    </source>
</evidence>
<dbReference type="SUPFAM" id="SSF56935">
    <property type="entry name" value="Porins"/>
    <property type="match status" value="1"/>
</dbReference>
<evidence type="ECO:0000313" key="14">
    <source>
        <dbReference type="EMBL" id="AMW04481.1"/>
    </source>
</evidence>
<feature type="domain" description="TonB-dependent receptor plug" evidence="13">
    <location>
        <begin position="138"/>
        <end position="243"/>
    </location>
</feature>
<dbReference type="InterPro" id="IPR039426">
    <property type="entry name" value="TonB-dep_rcpt-like"/>
</dbReference>
<keyword evidence="8" id="KW-0675">Receptor</keyword>
<dbReference type="Pfam" id="PF07715">
    <property type="entry name" value="Plug"/>
    <property type="match status" value="1"/>
</dbReference>
<dbReference type="EMBL" id="CP011454">
    <property type="protein sequence ID" value="AMW04481.1"/>
    <property type="molecule type" value="Genomic_DNA"/>
</dbReference>
<keyword evidence="7 10" id="KW-0472">Membrane</keyword>
<evidence type="ECO:0000256" key="1">
    <source>
        <dbReference type="ARBA" id="ARBA00004571"/>
    </source>
</evidence>
<dbReference type="STRING" id="1379270.GEMMAAP_05755"/>
<evidence type="ECO:0000313" key="15">
    <source>
        <dbReference type="Proteomes" id="UP000076404"/>
    </source>
</evidence>
<sequence length="777" mass="83780">MGYVGMALQRILVLAVAFAALVFAPLTAQGQGQGTGVITGRVLEAVTEAPVLGATIRVVGQGAVAQSDSVGRFTLRGVAVGIVTVEVRRLGFAPVLRGDIAVSPAKPAELTITLRAIDVQLDAVTVRPEAFPAQMPASTPVSTQRYDAEEVRRQPGAQEDVLRAISIAPGVGVTSAARNDIVVRGGAPFENLFVVDNIEVPNINHFGSQGSTGGPISLINIRFIESAQLSAGGFGARLGDRTSSATTLTLREGNRERVAGEVNVAASQVGAVLEGPLGSRGSFIANVRQSYLDLLFKAIGLSFIPSYTDATLKATWRPTSRDAFSALTIAARGTISFDNSSDSNRVDNSQVLAPTQDQYFSGLTWKRLLPRGVVTTTLGRTWTRYVTAQRDSLLSPIFESRSTEGENSLRTDVTMLAGKGLELETGTIFKYASDLRYNATLAGFTRRDPNGTPQPFGVDTSFTALRNGSYVQATWQWRPRLRLSGGLRGDWYGFLENAVRVAPRLSVSAQVTPSTTVSLSGGRYWQAPSYIWLVGDAGNASRLKPFRADQVVAGVTRVIGSDLKVQLEVYGKRYGDYPARIYRPQAVLSPSGFDDATTDIPFGLEPLQSSGTGSAFGAEVFLQKKLGASPFYGQLSASVNRTRFTGIDGTATRGAFDTPVLANGVLGWRPNARWEVATRIRGSSGLPYTPFVLNGNLAGTLDFARYNAERVPLFFAADVRVDRRFLLWNRQLIAFLDLQNITNRENSTAPQWNPRLRRPEPNESIGLLPSIGLNFEF</sequence>
<dbReference type="InterPro" id="IPR036942">
    <property type="entry name" value="Beta-barrel_TonB_sf"/>
</dbReference>
<evidence type="ECO:0000256" key="11">
    <source>
        <dbReference type="SAM" id="SignalP"/>
    </source>
</evidence>
<keyword evidence="3" id="KW-1134">Transmembrane beta strand</keyword>
<accession>A0A143BIS1</accession>
<evidence type="ECO:0000256" key="6">
    <source>
        <dbReference type="ARBA" id="ARBA00023077"/>
    </source>
</evidence>
<dbReference type="Pfam" id="PF13620">
    <property type="entry name" value="CarboxypepD_reg"/>
    <property type="match status" value="1"/>
</dbReference>
<proteinExistence type="inferred from homology"/>
<dbReference type="SUPFAM" id="SSF49464">
    <property type="entry name" value="Carboxypeptidase regulatory domain-like"/>
    <property type="match status" value="1"/>
</dbReference>
<dbReference type="Pfam" id="PF00593">
    <property type="entry name" value="TonB_dep_Rec_b-barrel"/>
    <property type="match status" value="1"/>
</dbReference>
<keyword evidence="5 11" id="KW-0732">Signal</keyword>
<dbReference type="Gene3D" id="2.170.130.10">
    <property type="entry name" value="TonB-dependent receptor, plug domain"/>
    <property type="match status" value="1"/>
</dbReference>
<dbReference type="Proteomes" id="UP000076404">
    <property type="component" value="Chromosome"/>
</dbReference>
<dbReference type="KEGG" id="gph:GEMMAAP_05755"/>
<protein>
    <submittedName>
        <fullName evidence="14">Uncharacterized protein</fullName>
    </submittedName>
</protein>
<dbReference type="InterPro" id="IPR008969">
    <property type="entry name" value="CarboxyPept-like_regulatory"/>
</dbReference>
<dbReference type="GO" id="GO:0015344">
    <property type="term" value="F:siderophore uptake transmembrane transporter activity"/>
    <property type="evidence" value="ECO:0007669"/>
    <property type="project" value="TreeGrafter"/>
</dbReference>
<evidence type="ECO:0000256" key="7">
    <source>
        <dbReference type="ARBA" id="ARBA00023136"/>
    </source>
</evidence>
<organism evidence="14 15">
    <name type="scientific">Gemmatimonas phototrophica</name>
    <dbReference type="NCBI Taxonomy" id="1379270"/>
    <lineage>
        <taxon>Bacteria</taxon>
        <taxon>Pseudomonadati</taxon>
        <taxon>Gemmatimonadota</taxon>
        <taxon>Gemmatimonadia</taxon>
        <taxon>Gemmatimonadales</taxon>
        <taxon>Gemmatimonadaceae</taxon>
        <taxon>Gemmatimonas</taxon>
    </lineage>
</organism>
<feature type="domain" description="TonB-dependent receptor-like beta-barrel" evidence="12">
    <location>
        <begin position="309"/>
        <end position="696"/>
    </location>
</feature>
<comment type="subcellular location">
    <subcellularLocation>
        <location evidence="1">Cell outer membrane</location>
        <topology evidence="1">Multi-pass membrane protein</topology>
    </subcellularLocation>
</comment>
<comment type="similarity">
    <text evidence="10">Belongs to the TonB-dependent receptor family.</text>
</comment>
<keyword evidence="6 10" id="KW-0798">TonB box</keyword>
<feature type="chain" id="PRO_5007506875" evidence="11">
    <location>
        <begin position="29"/>
        <end position="777"/>
    </location>
</feature>
<feature type="signal peptide" evidence="11">
    <location>
        <begin position="1"/>
        <end position="28"/>
    </location>
</feature>
<dbReference type="InterPro" id="IPR037066">
    <property type="entry name" value="Plug_dom_sf"/>
</dbReference>
<evidence type="ECO:0000256" key="10">
    <source>
        <dbReference type="RuleBase" id="RU003357"/>
    </source>
</evidence>
<dbReference type="AlphaFoldDB" id="A0A143BIS1"/>
<reference evidence="14 15" key="2">
    <citation type="journal article" date="2016" name="Environ. Microbiol. Rep.">
        <title>Metagenomic evidence for the presence of phototrophic Gemmatimonadetes bacteria in diverse environments.</title>
        <authorList>
            <person name="Zeng Y."/>
            <person name="Baumbach J."/>
            <person name="Barbosa E.G."/>
            <person name="Azevedo V."/>
            <person name="Zhang C."/>
            <person name="Koblizek M."/>
        </authorList>
    </citation>
    <scope>NUCLEOTIDE SEQUENCE [LARGE SCALE GENOMIC DNA]</scope>
    <source>
        <strain evidence="14 15">AP64</strain>
    </source>
</reference>
<dbReference type="Gene3D" id="2.60.40.1120">
    <property type="entry name" value="Carboxypeptidase-like, regulatory domain"/>
    <property type="match status" value="1"/>
</dbReference>
<evidence type="ECO:0000256" key="8">
    <source>
        <dbReference type="ARBA" id="ARBA00023170"/>
    </source>
</evidence>
<dbReference type="PANTHER" id="PTHR30069:SF29">
    <property type="entry name" value="HEMOGLOBIN AND HEMOGLOBIN-HAPTOGLOBIN-BINDING PROTEIN 1-RELATED"/>
    <property type="match status" value="1"/>
</dbReference>
<keyword evidence="4" id="KW-0812">Transmembrane</keyword>
<evidence type="ECO:0000256" key="5">
    <source>
        <dbReference type="ARBA" id="ARBA00022729"/>
    </source>
</evidence>
<evidence type="ECO:0000259" key="12">
    <source>
        <dbReference type="Pfam" id="PF00593"/>
    </source>
</evidence>
<evidence type="ECO:0000256" key="2">
    <source>
        <dbReference type="ARBA" id="ARBA00022448"/>
    </source>
</evidence>
<evidence type="ECO:0000256" key="9">
    <source>
        <dbReference type="ARBA" id="ARBA00023237"/>
    </source>
</evidence>
<dbReference type="InterPro" id="IPR012910">
    <property type="entry name" value="Plug_dom"/>
</dbReference>
<dbReference type="PANTHER" id="PTHR30069">
    <property type="entry name" value="TONB-DEPENDENT OUTER MEMBRANE RECEPTOR"/>
    <property type="match status" value="1"/>
</dbReference>
<dbReference type="GO" id="GO:0044718">
    <property type="term" value="P:siderophore transmembrane transport"/>
    <property type="evidence" value="ECO:0007669"/>
    <property type="project" value="TreeGrafter"/>
</dbReference>
<dbReference type="GO" id="GO:0009279">
    <property type="term" value="C:cell outer membrane"/>
    <property type="evidence" value="ECO:0007669"/>
    <property type="project" value="UniProtKB-SubCell"/>
</dbReference>
<keyword evidence="2" id="KW-0813">Transport</keyword>